<organism evidence="1">
    <name type="scientific">bioreactor metagenome</name>
    <dbReference type="NCBI Taxonomy" id="1076179"/>
    <lineage>
        <taxon>unclassified sequences</taxon>
        <taxon>metagenomes</taxon>
        <taxon>ecological metagenomes</taxon>
    </lineage>
</organism>
<name>A0A645G2G4_9ZZZZ</name>
<sequence length="75" mass="8266">MPNVIHHADLRCGRGFAGAHAVVYLINRDFPPVGIMNINILAHAKLHRDKPYPVLGELFGGQICGSVCEYDIICH</sequence>
<accession>A0A645G2G4</accession>
<gene>
    <name evidence="1" type="ORF">SDC9_167385</name>
</gene>
<comment type="caution">
    <text evidence="1">The sequence shown here is derived from an EMBL/GenBank/DDBJ whole genome shotgun (WGS) entry which is preliminary data.</text>
</comment>
<dbReference type="AlphaFoldDB" id="A0A645G2G4"/>
<proteinExistence type="predicted"/>
<protein>
    <submittedName>
        <fullName evidence="1">Uncharacterized protein</fullName>
    </submittedName>
</protein>
<dbReference type="EMBL" id="VSSQ01067663">
    <property type="protein sequence ID" value="MPN20009.1"/>
    <property type="molecule type" value="Genomic_DNA"/>
</dbReference>
<evidence type="ECO:0000313" key="1">
    <source>
        <dbReference type="EMBL" id="MPN20009.1"/>
    </source>
</evidence>
<reference evidence="1" key="1">
    <citation type="submission" date="2019-08" db="EMBL/GenBank/DDBJ databases">
        <authorList>
            <person name="Kucharzyk K."/>
            <person name="Murdoch R.W."/>
            <person name="Higgins S."/>
            <person name="Loffler F."/>
        </authorList>
    </citation>
    <scope>NUCLEOTIDE SEQUENCE</scope>
</reference>